<evidence type="ECO:0000313" key="1">
    <source>
        <dbReference type="EMBL" id="MWB92966.1"/>
    </source>
</evidence>
<accession>A0A6I4NEC8</accession>
<keyword evidence="2" id="KW-1185">Reference proteome</keyword>
<proteinExistence type="predicted"/>
<gene>
    <name evidence="1" type="ORF">GON26_01200</name>
</gene>
<comment type="caution">
    <text evidence="1">The sequence shown here is derived from an EMBL/GenBank/DDBJ whole genome shotgun (WGS) entry which is preliminary data.</text>
</comment>
<reference evidence="1 2" key="1">
    <citation type="submission" date="2019-12" db="EMBL/GenBank/DDBJ databases">
        <authorList>
            <person name="Kim Y.S."/>
        </authorList>
    </citation>
    <scope>NUCLEOTIDE SEQUENCE [LARGE SCALE GENOMIC DNA]</scope>
    <source>
        <strain evidence="1 2">GA093</strain>
    </source>
</reference>
<protein>
    <submittedName>
        <fullName evidence="1">Uncharacterized protein</fullName>
    </submittedName>
</protein>
<organism evidence="1 2">
    <name type="scientific">Flavobacterium hydrocarbonoxydans</name>
    <dbReference type="NCBI Taxonomy" id="2683249"/>
    <lineage>
        <taxon>Bacteria</taxon>
        <taxon>Pseudomonadati</taxon>
        <taxon>Bacteroidota</taxon>
        <taxon>Flavobacteriia</taxon>
        <taxon>Flavobacteriales</taxon>
        <taxon>Flavobacteriaceae</taxon>
        <taxon>Flavobacterium</taxon>
    </lineage>
</organism>
<dbReference type="Proteomes" id="UP000471501">
    <property type="component" value="Unassembled WGS sequence"/>
</dbReference>
<dbReference type="RefSeq" id="WP_160372906.1">
    <property type="nucleotide sequence ID" value="NZ_WSTB01000001.1"/>
</dbReference>
<dbReference type="AlphaFoldDB" id="A0A6I4NEC8"/>
<dbReference type="EMBL" id="WSTB01000001">
    <property type="protein sequence ID" value="MWB92966.1"/>
    <property type="molecule type" value="Genomic_DNA"/>
</dbReference>
<evidence type="ECO:0000313" key="2">
    <source>
        <dbReference type="Proteomes" id="UP000471501"/>
    </source>
</evidence>
<sequence>MKKITKRITNYIKDILGITKLENKIFLLENKNKSICYKLESHSRWLNESNSDYKLILGHVRFLNDQFFVASDINHSKHAPSVVLIMHRGKKEIVKSYTFNNKTVEEIHRMLEGFGKHNNHIDQPIGFPNPRFRY</sequence>
<name>A0A6I4NEC8_9FLAO</name>